<dbReference type="Gene3D" id="3.40.50.300">
    <property type="entry name" value="P-loop containing nucleotide triphosphate hydrolases"/>
    <property type="match status" value="1"/>
</dbReference>
<sequence length="647" mass="71751">MNTLSTLQNNPLLMALASAVLNPNLRTLLIYDAPYDGLRQIASYLDAIIRSLEHERKIVTTQLGSTEHDDTLWGYIPLPARGKDAQQQIEFKPLLFSQQQSAAHQQLLLIPNLAQISLAVARAGIMLMGTNVAHLERNEQSERWQPQQYWIAACAQDAIGSVSSHLVDRFVLRLRWNDASFATDHQTHIQYLQQRLAHNPSATDLSPADLAQIQAVVKLIKEAQQHHPQATPEMMESLLDYFAEEIPAARLFHRHEITLARYAVTVAQIAGADSVDEQHIADAARLMGISKPELEDDDTSEPAIKQESSTPAKKPEATGENKSNSAIQEPGATQATREKKEQVSAEVQETIITPLLQSVLAPENPYLEESAPILHEEDALRLPWRHSPLGRADHGEIVGIEQGASVHDIAIISTLLHAALFSKQRQSKDEATENTTGIRIRITPEDLHHYRRAPAPEQMLLLLLDYTSLKRCNWQEALLPYLSWAYTRRASISIVKVGAQDAHDELQAEVVNTRNVLAPLLDRTLEASTGRATPLAHGMQLALQTVQRNLQHGRNTVQHVQLIVISDGRGNIPLQASINKRVSTPVTREGIADALKIAQEIRALKHIESVLLNPQPTHYAHLPIALADALGATIMPIPPYTVEIEVS</sequence>
<feature type="compositionally biased region" description="Polar residues" evidence="1">
    <location>
        <begin position="320"/>
        <end position="335"/>
    </location>
</feature>
<dbReference type="EMBL" id="BIXY01000047">
    <property type="protein sequence ID" value="GCF09602.1"/>
    <property type="molecule type" value="Genomic_DNA"/>
</dbReference>
<dbReference type="AlphaFoldDB" id="A0A5A5TDV6"/>
<dbReference type="PANTHER" id="PTHR43473:SF2">
    <property type="entry name" value="MAGNESIUM-CHELATASE SUBUNIT CHLD, CHLOROPLASTIC"/>
    <property type="match status" value="1"/>
</dbReference>
<dbReference type="OrthoDB" id="159280at2"/>
<accession>A0A5A5TDV6</accession>
<dbReference type="PANTHER" id="PTHR43473">
    <property type="entry name" value="MAGNESIUM-CHELATASE SUBUNIT CHLD, CHLOROPLASTIC"/>
    <property type="match status" value="1"/>
</dbReference>
<name>A0A5A5TDV6_9CHLR</name>
<evidence type="ECO:0000256" key="1">
    <source>
        <dbReference type="SAM" id="MobiDB-lite"/>
    </source>
</evidence>
<reference evidence="2 3" key="1">
    <citation type="submission" date="2019-01" db="EMBL/GenBank/DDBJ databases">
        <title>Draft genome sequence of Dictyobacter sp. Uno17.</title>
        <authorList>
            <person name="Wang C.M."/>
            <person name="Zheng Y."/>
            <person name="Sakai Y."/>
            <person name="Abe K."/>
            <person name="Yokota A."/>
            <person name="Yabe S."/>
        </authorList>
    </citation>
    <scope>NUCLEOTIDE SEQUENCE [LARGE SCALE GENOMIC DNA]</scope>
    <source>
        <strain evidence="2 3">Uno17</strain>
    </source>
</reference>
<dbReference type="InterPro" id="IPR027417">
    <property type="entry name" value="P-loop_NTPase"/>
</dbReference>
<keyword evidence="3" id="KW-1185">Reference proteome</keyword>
<dbReference type="Proteomes" id="UP000322530">
    <property type="component" value="Unassembled WGS sequence"/>
</dbReference>
<gene>
    <name evidence="2" type="ORF">KDI_31660</name>
</gene>
<protein>
    <submittedName>
        <fullName evidence="2">Magnesium chelatase</fullName>
    </submittedName>
</protein>
<proteinExistence type="predicted"/>
<organism evidence="2 3">
    <name type="scientific">Dictyobacter arantiisoli</name>
    <dbReference type="NCBI Taxonomy" id="2014874"/>
    <lineage>
        <taxon>Bacteria</taxon>
        <taxon>Bacillati</taxon>
        <taxon>Chloroflexota</taxon>
        <taxon>Ktedonobacteria</taxon>
        <taxon>Ktedonobacterales</taxon>
        <taxon>Dictyobacteraceae</taxon>
        <taxon>Dictyobacter</taxon>
    </lineage>
</organism>
<feature type="region of interest" description="Disordered" evidence="1">
    <location>
        <begin position="290"/>
        <end position="342"/>
    </location>
</feature>
<evidence type="ECO:0000313" key="2">
    <source>
        <dbReference type="EMBL" id="GCF09602.1"/>
    </source>
</evidence>
<evidence type="ECO:0000313" key="3">
    <source>
        <dbReference type="Proteomes" id="UP000322530"/>
    </source>
</evidence>
<comment type="caution">
    <text evidence="2">The sequence shown here is derived from an EMBL/GenBank/DDBJ whole genome shotgun (WGS) entry which is preliminary data.</text>
</comment>